<dbReference type="OrthoDB" id="3250682at2759"/>
<evidence type="ECO:0000313" key="2">
    <source>
        <dbReference type="EMBL" id="KAJ4469303.1"/>
    </source>
</evidence>
<name>A0A9W8ZXB6_9AGAR</name>
<keyword evidence="3" id="KW-1185">Reference proteome</keyword>
<feature type="transmembrane region" description="Helical" evidence="1">
    <location>
        <begin position="130"/>
        <end position="149"/>
    </location>
</feature>
<feature type="transmembrane region" description="Helical" evidence="1">
    <location>
        <begin position="100"/>
        <end position="124"/>
    </location>
</feature>
<keyword evidence="1" id="KW-0472">Membrane</keyword>
<evidence type="ECO:0000313" key="3">
    <source>
        <dbReference type="Proteomes" id="UP001150266"/>
    </source>
</evidence>
<gene>
    <name evidence="2" type="ORF">J3R30DRAFT_3409777</name>
</gene>
<dbReference type="Proteomes" id="UP001150266">
    <property type="component" value="Unassembled WGS sequence"/>
</dbReference>
<organism evidence="2 3">
    <name type="scientific">Lentinula aciculospora</name>
    <dbReference type="NCBI Taxonomy" id="153920"/>
    <lineage>
        <taxon>Eukaryota</taxon>
        <taxon>Fungi</taxon>
        <taxon>Dikarya</taxon>
        <taxon>Basidiomycota</taxon>
        <taxon>Agaricomycotina</taxon>
        <taxon>Agaricomycetes</taxon>
        <taxon>Agaricomycetidae</taxon>
        <taxon>Agaricales</taxon>
        <taxon>Marasmiineae</taxon>
        <taxon>Omphalotaceae</taxon>
        <taxon>Lentinula</taxon>
    </lineage>
</organism>
<evidence type="ECO:0000256" key="1">
    <source>
        <dbReference type="SAM" id="Phobius"/>
    </source>
</evidence>
<reference evidence="2" key="1">
    <citation type="submission" date="2022-08" db="EMBL/GenBank/DDBJ databases">
        <title>A Global Phylogenomic Analysis of the Shiitake Genus Lentinula.</title>
        <authorList>
            <consortium name="DOE Joint Genome Institute"/>
            <person name="Sierra-Patev S."/>
            <person name="Min B."/>
            <person name="Naranjo-Ortiz M."/>
            <person name="Looney B."/>
            <person name="Konkel Z."/>
            <person name="Slot J.C."/>
            <person name="Sakamoto Y."/>
            <person name="Steenwyk J.L."/>
            <person name="Rokas A."/>
            <person name="Carro J."/>
            <person name="Camarero S."/>
            <person name="Ferreira P."/>
            <person name="Molpeceres G."/>
            <person name="Ruiz-Duenas F.J."/>
            <person name="Serrano A."/>
            <person name="Henrissat B."/>
            <person name="Drula E."/>
            <person name="Hughes K.W."/>
            <person name="Mata J.L."/>
            <person name="Ishikawa N.K."/>
            <person name="Vargas-Isla R."/>
            <person name="Ushijima S."/>
            <person name="Smith C.A."/>
            <person name="Ahrendt S."/>
            <person name="Andreopoulos W."/>
            <person name="He G."/>
            <person name="Labutti K."/>
            <person name="Lipzen A."/>
            <person name="Ng V."/>
            <person name="Riley R."/>
            <person name="Sandor L."/>
            <person name="Barry K."/>
            <person name="Martinez A.T."/>
            <person name="Xiao Y."/>
            <person name="Gibbons J.G."/>
            <person name="Terashima K."/>
            <person name="Grigoriev I.V."/>
            <person name="Hibbett D.S."/>
        </authorList>
    </citation>
    <scope>NUCLEOTIDE SEQUENCE</scope>
    <source>
        <strain evidence="2">JLM2183</strain>
    </source>
</reference>
<protein>
    <submittedName>
        <fullName evidence="2">Uncharacterized protein</fullName>
    </submittedName>
</protein>
<dbReference type="AlphaFoldDB" id="A0A9W8ZXB6"/>
<accession>A0A9W8ZXB6</accession>
<keyword evidence="1" id="KW-0812">Transmembrane</keyword>
<comment type="caution">
    <text evidence="2">The sequence shown here is derived from an EMBL/GenBank/DDBJ whole genome shotgun (WGS) entry which is preliminary data.</text>
</comment>
<keyword evidence="1" id="KW-1133">Transmembrane helix</keyword>
<dbReference type="EMBL" id="JAOTPV010000033">
    <property type="protein sequence ID" value="KAJ4469303.1"/>
    <property type="molecule type" value="Genomic_DNA"/>
</dbReference>
<proteinExistence type="predicted"/>
<sequence length="165" mass="19217">MAILLSIPDGGWIHWDIHHWIITFIRLFEAFITAKDPLGPAHFVNDLAQPTGWTAWYGALSTCLSSWRLNKYWIGLICWTLIRHDRMNYSHGLSTNILKVLAIFVESATIYTAWTIFFFISYLLKADIQFFAIDVFPSIAGISFMLINVRVGQDIRDKWRCLYRI</sequence>